<evidence type="ECO:0000313" key="3">
    <source>
        <dbReference type="EMBL" id="KDQ12839.1"/>
    </source>
</evidence>
<keyword evidence="4" id="KW-1185">Reference proteome</keyword>
<dbReference type="Gene3D" id="3.80.10.10">
    <property type="entry name" value="Ribonuclease Inhibitor"/>
    <property type="match status" value="1"/>
</dbReference>
<feature type="domain" description="F-box" evidence="2">
    <location>
        <begin position="37"/>
        <end position="93"/>
    </location>
</feature>
<dbReference type="SUPFAM" id="SSF81383">
    <property type="entry name" value="F-box domain"/>
    <property type="match status" value="1"/>
</dbReference>
<dbReference type="Gene3D" id="1.20.1280.50">
    <property type="match status" value="1"/>
</dbReference>
<organism evidence="3 4">
    <name type="scientific">Botryobasidium botryosum (strain FD-172 SS1)</name>
    <dbReference type="NCBI Taxonomy" id="930990"/>
    <lineage>
        <taxon>Eukaryota</taxon>
        <taxon>Fungi</taxon>
        <taxon>Dikarya</taxon>
        <taxon>Basidiomycota</taxon>
        <taxon>Agaricomycotina</taxon>
        <taxon>Agaricomycetes</taxon>
        <taxon>Cantharellales</taxon>
        <taxon>Botryobasidiaceae</taxon>
        <taxon>Botryobasidium</taxon>
    </lineage>
</organism>
<dbReference type="HOGENOM" id="CLU_024199_1_2_1"/>
<feature type="region of interest" description="Disordered" evidence="1">
    <location>
        <begin position="1"/>
        <end position="20"/>
    </location>
</feature>
<dbReference type="AlphaFoldDB" id="A0A067MBC8"/>
<reference evidence="4" key="1">
    <citation type="journal article" date="2014" name="Proc. Natl. Acad. Sci. U.S.A.">
        <title>Extensive sampling of basidiomycete genomes demonstrates inadequacy of the white-rot/brown-rot paradigm for wood decay fungi.</title>
        <authorList>
            <person name="Riley R."/>
            <person name="Salamov A.A."/>
            <person name="Brown D.W."/>
            <person name="Nagy L.G."/>
            <person name="Floudas D."/>
            <person name="Held B.W."/>
            <person name="Levasseur A."/>
            <person name="Lombard V."/>
            <person name="Morin E."/>
            <person name="Otillar R."/>
            <person name="Lindquist E.A."/>
            <person name="Sun H."/>
            <person name="LaButti K.M."/>
            <person name="Schmutz J."/>
            <person name="Jabbour D."/>
            <person name="Luo H."/>
            <person name="Baker S.E."/>
            <person name="Pisabarro A.G."/>
            <person name="Walton J.D."/>
            <person name="Blanchette R.A."/>
            <person name="Henrissat B."/>
            <person name="Martin F."/>
            <person name="Cullen D."/>
            <person name="Hibbett D.S."/>
            <person name="Grigoriev I.V."/>
        </authorList>
    </citation>
    <scope>NUCLEOTIDE SEQUENCE [LARGE SCALE GENOMIC DNA]</scope>
    <source>
        <strain evidence="4">FD-172 SS1</strain>
    </source>
</reference>
<evidence type="ECO:0000259" key="2">
    <source>
        <dbReference type="Pfam" id="PF12937"/>
    </source>
</evidence>
<dbReference type="InParanoid" id="A0A067MBC8"/>
<dbReference type="Pfam" id="PF12937">
    <property type="entry name" value="F-box-like"/>
    <property type="match status" value="1"/>
</dbReference>
<feature type="compositionally biased region" description="Polar residues" evidence="1">
    <location>
        <begin position="8"/>
        <end position="20"/>
    </location>
</feature>
<sequence length="529" mass="58720">MEVLAPTDSHSISGSTSTPDPTLQKLVPCTDASATLINSLPNEILALIFKLAESAPFNVILLPSVKAPFNLSQVSRLWREIALNTPNLWTTICPTTSWMGSTLLARSKSCLLDVEFLALSDYKYTGISSRLIDTYHILNHSMASLDIPSALYQHVHRWHSVKLNRPNIDESTPFFRSPAPQLEIFHAESRRSWDPPVFAPNPGSVSYFNNHTPRLRDLSLTRVCVPLTSPMYTGLQKLQLDHIKFRDAPVSQLIRDLAACPLLEVLRLRDIYFAPTGATPPIIAELHRLQSMDLALTECDARYLLASIQVSAELVLSVEMECGEATLSIPRIDTSALKHLPNLARIHSLDVRYHGRARCCAFIGTSGPPSTAEILKMDYYHHPQAEAAQISRTLSDLGLRLPLSSLEHLAFSWFTECGVDVAVFTGILENLPTVISLALTDCPPSFVEALYVGAGSHLCPLLKRLCLESDESERLFEVVESRVNAKRSVSRDGSAPLFQVTFRECESVDSELVEKLLQLLVVVDWDESV</sequence>
<proteinExistence type="predicted"/>
<name>A0A067MBC8_BOTB1</name>
<evidence type="ECO:0000256" key="1">
    <source>
        <dbReference type="SAM" id="MobiDB-lite"/>
    </source>
</evidence>
<dbReference type="InterPro" id="IPR036047">
    <property type="entry name" value="F-box-like_dom_sf"/>
</dbReference>
<dbReference type="OrthoDB" id="3235815at2759"/>
<dbReference type="InterPro" id="IPR001810">
    <property type="entry name" value="F-box_dom"/>
</dbReference>
<dbReference type="SUPFAM" id="SSF52047">
    <property type="entry name" value="RNI-like"/>
    <property type="match status" value="1"/>
</dbReference>
<gene>
    <name evidence="3" type="ORF">BOTBODRAFT_146406</name>
</gene>
<dbReference type="InterPro" id="IPR032675">
    <property type="entry name" value="LRR_dom_sf"/>
</dbReference>
<dbReference type="EMBL" id="KL198047">
    <property type="protein sequence ID" value="KDQ12839.1"/>
    <property type="molecule type" value="Genomic_DNA"/>
</dbReference>
<evidence type="ECO:0000313" key="4">
    <source>
        <dbReference type="Proteomes" id="UP000027195"/>
    </source>
</evidence>
<accession>A0A067MBC8</accession>
<dbReference type="STRING" id="930990.A0A067MBC8"/>
<dbReference type="Proteomes" id="UP000027195">
    <property type="component" value="Unassembled WGS sequence"/>
</dbReference>
<protein>
    <recommendedName>
        <fullName evidence="2">F-box domain-containing protein</fullName>
    </recommendedName>
</protein>